<comment type="cofactor">
    <cofactor evidence="2">
        <name>NAD(+)</name>
        <dbReference type="ChEBI" id="CHEBI:57540"/>
    </cofactor>
</comment>
<dbReference type="Proteomes" id="UP000318582">
    <property type="component" value="Unassembled WGS sequence"/>
</dbReference>
<evidence type="ECO:0000256" key="4">
    <source>
        <dbReference type="ARBA" id="ARBA00005041"/>
    </source>
</evidence>
<comment type="catalytic activity">
    <reaction evidence="1">
        <text>[eIF5A protein]-L-lysine + spermidine = [eIF5A protein]-deoxyhypusine + propane-1,3-diamine</text>
        <dbReference type="Rhea" id="RHEA:33299"/>
        <dbReference type="Rhea" id="RHEA-COMP:10143"/>
        <dbReference type="Rhea" id="RHEA-COMP:10144"/>
        <dbReference type="ChEBI" id="CHEBI:29969"/>
        <dbReference type="ChEBI" id="CHEBI:57484"/>
        <dbReference type="ChEBI" id="CHEBI:57834"/>
        <dbReference type="ChEBI" id="CHEBI:82657"/>
        <dbReference type="EC" id="2.5.1.46"/>
    </reaction>
</comment>
<dbReference type="FunFam" id="3.40.910.10:FF:000001">
    <property type="entry name" value="Probable deoxyhypusine synthase"/>
    <property type="match status" value="1"/>
</dbReference>
<dbReference type="InterPro" id="IPR029035">
    <property type="entry name" value="DHS-like_NAD/FAD-binding_dom"/>
</dbReference>
<dbReference type="GO" id="GO:0034038">
    <property type="term" value="F:deoxyhypusine synthase activity"/>
    <property type="evidence" value="ECO:0007669"/>
    <property type="project" value="UniProtKB-EC"/>
</dbReference>
<keyword evidence="11" id="KW-1185">Reference proteome</keyword>
<sequence>MGPSTSEPTTTPASAVQAVLVQSTPMPTDSVQVKGYDFNNGVDYAAIMASYIRTGYQATSIGQAIEEINRMIHWRLSDEPVPEDEQDEYRDPEVRQNVKCKIFLGYTSNLVSSGLREVIRYLVEHRMVDCIVASAGGVEEDFIKCLGSTYVGAFSLPGVELRRKGLNRIGNLLVPNDNYCKFEDWVMPVLDQMLEEQKNDGIVWTPSKMIHRLGKAIDNPESIYYWAYKNDIPVYCPALTDGSLGDMIYFHSYKSPGLIIDIAGDIRAVNNEAVFAKKTGMIILGGGVVKHHICNANLMRNGADYSVYINTGQEFDGSDAGARPDEAVSWGKIKMTADPVKVYADATTVFPLIVAETFAKYAAKKA</sequence>
<evidence type="ECO:0000256" key="8">
    <source>
        <dbReference type="ARBA" id="ARBA00023027"/>
    </source>
</evidence>
<comment type="function">
    <text evidence="3">Catalyzes the NAD-dependent oxidative cleavage of spermidine and the subsequent transfer of the butylamine moiety of spermidine to the epsilon-amino group of a specific lysine residue of the eIF-5A precursor protein to form the intermediate deoxyhypusine residue.</text>
</comment>
<evidence type="ECO:0000313" key="11">
    <source>
        <dbReference type="Proteomes" id="UP000318582"/>
    </source>
</evidence>
<comment type="similarity">
    <text evidence="5">Belongs to the deoxyhypusine synthase family.</text>
</comment>
<accession>A0A507DX55</accession>
<dbReference type="GO" id="GO:0005737">
    <property type="term" value="C:cytoplasm"/>
    <property type="evidence" value="ECO:0007669"/>
    <property type="project" value="TreeGrafter"/>
</dbReference>
<dbReference type="SUPFAM" id="SSF52467">
    <property type="entry name" value="DHS-like NAD/FAD-binding domain"/>
    <property type="match status" value="1"/>
</dbReference>
<dbReference type="AlphaFoldDB" id="A0A507DX55"/>
<comment type="pathway">
    <text evidence="4">Protein modification; eIF5A hypusination.</text>
</comment>
<dbReference type="Pfam" id="PF01916">
    <property type="entry name" value="DS"/>
    <property type="match status" value="1"/>
</dbReference>
<keyword evidence="7" id="KW-0808">Transferase</keyword>
<dbReference type="Gene3D" id="3.40.910.10">
    <property type="entry name" value="Deoxyhypusine synthase"/>
    <property type="match status" value="1"/>
</dbReference>
<evidence type="ECO:0000313" key="10">
    <source>
        <dbReference type="EMBL" id="TPX55460.1"/>
    </source>
</evidence>
<evidence type="ECO:0000256" key="9">
    <source>
        <dbReference type="ARBA" id="ARBA00023256"/>
    </source>
</evidence>
<comment type="caution">
    <text evidence="10">The sequence shown here is derived from an EMBL/GenBank/DDBJ whole genome shotgun (WGS) entry which is preliminary data.</text>
</comment>
<name>A0A507DX55_9FUNG</name>
<keyword evidence="8" id="KW-0520">NAD</keyword>
<reference evidence="10 11" key="1">
    <citation type="journal article" date="2019" name="Sci. Rep.">
        <title>Comparative genomics of chytrid fungi reveal insights into the obligate biotrophic and pathogenic lifestyle of Synchytrium endobioticum.</title>
        <authorList>
            <person name="van de Vossenberg B.T.L.H."/>
            <person name="Warris S."/>
            <person name="Nguyen H.D.T."/>
            <person name="van Gent-Pelzer M.P.E."/>
            <person name="Joly D.L."/>
            <person name="van de Geest H.C."/>
            <person name="Bonants P.J.M."/>
            <person name="Smith D.S."/>
            <person name="Levesque C.A."/>
            <person name="van der Lee T.A.J."/>
        </authorList>
    </citation>
    <scope>NUCLEOTIDE SEQUENCE [LARGE SCALE GENOMIC DNA]</scope>
    <source>
        <strain evidence="10 11">CBS 809.83</strain>
    </source>
</reference>
<dbReference type="STRING" id="109895.A0A507DX55"/>
<evidence type="ECO:0000256" key="5">
    <source>
        <dbReference type="ARBA" id="ARBA00009892"/>
    </source>
</evidence>
<dbReference type="InterPro" id="IPR002773">
    <property type="entry name" value="Deoxyhypusine_synthase"/>
</dbReference>
<gene>
    <name evidence="10" type="ORF">PhCBS80983_g05294</name>
</gene>
<dbReference type="InterPro" id="IPR036982">
    <property type="entry name" value="Deoxyhypusine_synthase_sf"/>
</dbReference>
<evidence type="ECO:0000256" key="6">
    <source>
        <dbReference type="ARBA" id="ARBA00012683"/>
    </source>
</evidence>
<evidence type="ECO:0000256" key="1">
    <source>
        <dbReference type="ARBA" id="ARBA00000952"/>
    </source>
</evidence>
<keyword evidence="9" id="KW-0386">Hypusine biosynthesis</keyword>
<dbReference type="PANTHER" id="PTHR11703:SF0">
    <property type="entry name" value="DEOXYHYPUSINE SYNTHASE"/>
    <property type="match status" value="1"/>
</dbReference>
<evidence type="ECO:0000256" key="3">
    <source>
        <dbReference type="ARBA" id="ARBA00002823"/>
    </source>
</evidence>
<proteinExistence type="inferred from homology"/>
<dbReference type="NCBIfam" id="TIGR00321">
    <property type="entry name" value="dhys"/>
    <property type="match status" value="1"/>
</dbReference>
<organism evidence="10 11">
    <name type="scientific">Powellomyces hirtus</name>
    <dbReference type="NCBI Taxonomy" id="109895"/>
    <lineage>
        <taxon>Eukaryota</taxon>
        <taxon>Fungi</taxon>
        <taxon>Fungi incertae sedis</taxon>
        <taxon>Chytridiomycota</taxon>
        <taxon>Chytridiomycota incertae sedis</taxon>
        <taxon>Chytridiomycetes</taxon>
        <taxon>Spizellomycetales</taxon>
        <taxon>Powellomycetaceae</taxon>
        <taxon>Powellomyces</taxon>
    </lineage>
</organism>
<evidence type="ECO:0000256" key="7">
    <source>
        <dbReference type="ARBA" id="ARBA00022679"/>
    </source>
</evidence>
<protein>
    <recommendedName>
        <fullName evidence="6">deoxyhypusine synthase</fullName>
        <ecNumber evidence="6">2.5.1.46</ecNumber>
    </recommendedName>
</protein>
<dbReference type="EC" id="2.5.1.46" evidence="6"/>
<evidence type="ECO:0000256" key="2">
    <source>
        <dbReference type="ARBA" id="ARBA00001911"/>
    </source>
</evidence>
<dbReference type="PANTHER" id="PTHR11703">
    <property type="entry name" value="DEOXYHYPUSINE SYNTHASE"/>
    <property type="match status" value="1"/>
</dbReference>
<dbReference type="EMBL" id="QEAQ01000109">
    <property type="protein sequence ID" value="TPX55460.1"/>
    <property type="molecule type" value="Genomic_DNA"/>
</dbReference>